<reference evidence="1 2" key="1">
    <citation type="journal article" date="2019" name="Commun. Biol.">
        <title>The bagworm genome reveals a unique fibroin gene that provides high tensile strength.</title>
        <authorList>
            <person name="Kono N."/>
            <person name="Nakamura H."/>
            <person name="Ohtoshi R."/>
            <person name="Tomita M."/>
            <person name="Numata K."/>
            <person name="Arakawa K."/>
        </authorList>
    </citation>
    <scope>NUCLEOTIDE SEQUENCE [LARGE SCALE GENOMIC DNA]</scope>
</reference>
<dbReference type="Proteomes" id="UP000299102">
    <property type="component" value="Unassembled WGS sequence"/>
</dbReference>
<comment type="caution">
    <text evidence="1">The sequence shown here is derived from an EMBL/GenBank/DDBJ whole genome shotgun (WGS) entry which is preliminary data.</text>
</comment>
<evidence type="ECO:0000313" key="1">
    <source>
        <dbReference type="EMBL" id="GBP40431.1"/>
    </source>
</evidence>
<protein>
    <submittedName>
        <fullName evidence="1">Uncharacterized protein</fullName>
    </submittedName>
</protein>
<name>A0A4C1VP44_EUMVA</name>
<accession>A0A4C1VP44</accession>
<keyword evidence="2" id="KW-1185">Reference proteome</keyword>
<proteinExistence type="predicted"/>
<dbReference type="AlphaFoldDB" id="A0A4C1VP44"/>
<dbReference type="EMBL" id="BGZK01000381">
    <property type="protein sequence ID" value="GBP40431.1"/>
    <property type="molecule type" value="Genomic_DNA"/>
</dbReference>
<evidence type="ECO:0000313" key="2">
    <source>
        <dbReference type="Proteomes" id="UP000299102"/>
    </source>
</evidence>
<organism evidence="1 2">
    <name type="scientific">Eumeta variegata</name>
    <name type="common">Bagworm moth</name>
    <name type="synonym">Eumeta japonica</name>
    <dbReference type="NCBI Taxonomy" id="151549"/>
    <lineage>
        <taxon>Eukaryota</taxon>
        <taxon>Metazoa</taxon>
        <taxon>Ecdysozoa</taxon>
        <taxon>Arthropoda</taxon>
        <taxon>Hexapoda</taxon>
        <taxon>Insecta</taxon>
        <taxon>Pterygota</taxon>
        <taxon>Neoptera</taxon>
        <taxon>Endopterygota</taxon>
        <taxon>Lepidoptera</taxon>
        <taxon>Glossata</taxon>
        <taxon>Ditrysia</taxon>
        <taxon>Tineoidea</taxon>
        <taxon>Psychidae</taxon>
        <taxon>Oiketicinae</taxon>
        <taxon>Eumeta</taxon>
    </lineage>
</organism>
<gene>
    <name evidence="1" type="ORF">EVAR_25283_1</name>
</gene>
<sequence>MNIQLIIIFYASNYEFIHSLRRLWLPPNGRDAIHRLNRGPHSLSVFADARALDVQRCNKRDFCLHLLQYGNRDFDSNEIRRRANVVTLLEYRASTDLPFFNNPLLRLAATLCWGDSAPDQNKEAQ</sequence>